<evidence type="ECO:0000256" key="3">
    <source>
        <dbReference type="ARBA" id="ARBA00022989"/>
    </source>
</evidence>
<evidence type="ECO:0000256" key="5">
    <source>
        <dbReference type="SAM" id="Phobius"/>
    </source>
</evidence>
<gene>
    <name evidence="6" type="ORF">K505DRAFT_188783</name>
</gene>
<accession>A0A6A6X0L3</accession>
<organism evidence="6 7">
    <name type="scientific">Melanomma pulvis-pyrius CBS 109.77</name>
    <dbReference type="NCBI Taxonomy" id="1314802"/>
    <lineage>
        <taxon>Eukaryota</taxon>
        <taxon>Fungi</taxon>
        <taxon>Dikarya</taxon>
        <taxon>Ascomycota</taxon>
        <taxon>Pezizomycotina</taxon>
        <taxon>Dothideomycetes</taxon>
        <taxon>Pleosporomycetidae</taxon>
        <taxon>Pleosporales</taxon>
        <taxon>Melanommataceae</taxon>
        <taxon>Melanomma</taxon>
    </lineage>
</organism>
<feature type="non-terminal residue" evidence="6">
    <location>
        <position position="1"/>
    </location>
</feature>
<evidence type="ECO:0000313" key="6">
    <source>
        <dbReference type="EMBL" id="KAF2789724.1"/>
    </source>
</evidence>
<dbReference type="InterPro" id="IPR045863">
    <property type="entry name" value="CorA_TM1_TM2"/>
</dbReference>
<dbReference type="InterPro" id="IPR002523">
    <property type="entry name" value="MgTranspt_CorA/ZnTranspt_ZntB"/>
</dbReference>
<dbReference type="AlphaFoldDB" id="A0A6A6X0L3"/>
<dbReference type="OrthoDB" id="1577640at2759"/>
<sequence>SYRWDQVTVFLRRHISSGIGLIVCLDCPFLPQFLTILGSAKLNRPEVWHMTLLEHIIGLYDQSVWNLRNWVRSAELDRRPASAFEPNFVRLHEVARHLIHSNETLDVAVDTMKSIRRMIEATQRNENEPAHVSGRSRLNEFCEEMKRIKRRSESLGERLKNEINLAFNLVAQRDSQIMVQLSGISRRDNSNMRSVAMVGLIYLPATFVTGLFGMNFFQFCGNPGDETWKVSDKVYLYWAVTVPLTLATILVW</sequence>
<dbReference type="SUPFAM" id="SSF144083">
    <property type="entry name" value="Magnesium transport protein CorA, transmembrane region"/>
    <property type="match status" value="1"/>
</dbReference>
<dbReference type="Proteomes" id="UP000799757">
    <property type="component" value="Unassembled WGS sequence"/>
</dbReference>
<dbReference type="GO" id="GO:0046873">
    <property type="term" value="F:metal ion transmembrane transporter activity"/>
    <property type="evidence" value="ECO:0007669"/>
    <property type="project" value="InterPro"/>
</dbReference>
<protein>
    <recommendedName>
        <fullName evidence="8">Mg2+ transporter protein</fullName>
    </recommendedName>
</protein>
<feature type="non-terminal residue" evidence="6">
    <location>
        <position position="252"/>
    </location>
</feature>
<dbReference type="Gene3D" id="1.20.58.340">
    <property type="entry name" value="Magnesium transport protein CorA, transmembrane region"/>
    <property type="match status" value="1"/>
</dbReference>
<dbReference type="EMBL" id="MU002118">
    <property type="protein sequence ID" value="KAF2789724.1"/>
    <property type="molecule type" value="Genomic_DNA"/>
</dbReference>
<dbReference type="GO" id="GO:0016020">
    <property type="term" value="C:membrane"/>
    <property type="evidence" value="ECO:0007669"/>
    <property type="project" value="UniProtKB-SubCell"/>
</dbReference>
<proteinExistence type="predicted"/>
<comment type="subcellular location">
    <subcellularLocation>
        <location evidence="1">Membrane</location>
        <topology evidence="1">Multi-pass membrane protein</topology>
    </subcellularLocation>
</comment>
<keyword evidence="7" id="KW-1185">Reference proteome</keyword>
<evidence type="ECO:0000256" key="4">
    <source>
        <dbReference type="ARBA" id="ARBA00023136"/>
    </source>
</evidence>
<feature type="transmembrane region" description="Helical" evidence="5">
    <location>
        <begin position="195"/>
        <end position="214"/>
    </location>
</feature>
<name>A0A6A6X0L3_9PLEO</name>
<evidence type="ECO:0000256" key="2">
    <source>
        <dbReference type="ARBA" id="ARBA00022692"/>
    </source>
</evidence>
<evidence type="ECO:0008006" key="8">
    <source>
        <dbReference type="Google" id="ProtNLM"/>
    </source>
</evidence>
<feature type="transmembrane region" description="Helical" evidence="5">
    <location>
        <begin position="234"/>
        <end position="251"/>
    </location>
</feature>
<keyword evidence="3 5" id="KW-1133">Transmembrane helix</keyword>
<keyword evidence="4 5" id="KW-0472">Membrane</keyword>
<evidence type="ECO:0000256" key="1">
    <source>
        <dbReference type="ARBA" id="ARBA00004141"/>
    </source>
</evidence>
<evidence type="ECO:0000313" key="7">
    <source>
        <dbReference type="Proteomes" id="UP000799757"/>
    </source>
</evidence>
<dbReference type="Pfam" id="PF01544">
    <property type="entry name" value="CorA"/>
    <property type="match status" value="1"/>
</dbReference>
<keyword evidence="2 5" id="KW-0812">Transmembrane</keyword>
<reference evidence="6" key="1">
    <citation type="journal article" date="2020" name="Stud. Mycol.">
        <title>101 Dothideomycetes genomes: a test case for predicting lifestyles and emergence of pathogens.</title>
        <authorList>
            <person name="Haridas S."/>
            <person name="Albert R."/>
            <person name="Binder M."/>
            <person name="Bloem J."/>
            <person name="Labutti K."/>
            <person name="Salamov A."/>
            <person name="Andreopoulos B."/>
            <person name="Baker S."/>
            <person name="Barry K."/>
            <person name="Bills G."/>
            <person name="Bluhm B."/>
            <person name="Cannon C."/>
            <person name="Castanera R."/>
            <person name="Culley D."/>
            <person name="Daum C."/>
            <person name="Ezra D."/>
            <person name="Gonzalez J."/>
            <person name="Henrissat B."/>
            <person name="Kuo A."/>
            <person name="Liang C."/>
            <person name="Lipzen A."/>
            <person name="Lutzoni F."/>
            <person name="Magnuson J."/>
            <person name="Mondo S."/>
            <person name="Nolan M."/>
            <person name="Ohm R."/>
            <person name="Pangilinan J."/>
            <person name="Park H.-J."/>
            <person name="Ramirez L."/>
            <person name="Alfaro M."/>
            <person name="Sun H."/>
            <person name="Tritt A."/>
            <person name="Yoshinaga Y."/>
            <person name="Zwiers L.-H."/>
            <person name="Turgeon B."/>
            <person name="Goodwin S."/>
            <person name="Spatafora J."/>
            <person name="Crous P."/>
            <person name="Grigoriev I."/>
        </authorList>
    </citation>
    <scope>NUCLEOTIDE SEQUENCE</scope>
    <source>
        <strain evidence="6">CBS 109.77</strain>
    </source>
</reference>